<feature type="transmembrane region" description="Helical" evidence="1">
    <location>
        <begin position="111"/>
        <end position="132"/>
    </location>
</feature>
<feature type="transmembrane region" description="Helical" evidence="1">
    <location>
        <begin position="77"/>
        <end position="99"/>
    </location>
</feature>
<keyword evidence="1" id="KW-1133">Transmembrane helix</keyword>
<dbReference type="InterPro" id="IPR058965">
    <property type="entry name" value="SOI/HabA-like"/>
</dbReference>
<feature type="transmembrane region" description="Helical" evidence="1">
    <location>
        <begin position="157"/>
        <end position="179"/>
    </location>
</feature>
<keyword evidence="1" id="KW-0812">Transmembrane</keyword>
<evidence type="ECO:0000256" key="1">
    <source>
        <dbReference type="SAM" id="Phobius"/>
    </source>
</evidence>
<name>A0A813LAM4_POLGL</name>
<gene>
    <name evidence="2" type="ORF">PGLA2088_LOCUS43914</name>
</gene>
<feature type="transmembrane region" description="Helical" evidence="1">
    <location>
        <begin position="43"/>
        <end position="65"/>
    </location>
</feature>
<dbReference type="Pfam" id="PF26512">
    <property type="entry name" value="SOI"/>
    <property type="match status" value="1"/>
</dbReference>
<reference evidence="2" key="1">
    <citation type="submission" date="2021-02" db="EMBL/GenBank/DDBJ databases">
        <authorList>
            <person name="Dougan E. K."/>
            <person name="Rhodes N."/>
            <person name="Thang M."/>
            <person name="Chan C."/>
        </authorList>
    </citation>
    <scope>NUCLEOTIDE SEQUENCE</scope>
</reference>
<protein>
    <submittedName>
        <fullName evidence="2">Uncharacterized protein</fullName>
    </submittedName>
</protein>
<sequence>MAAFESLGPGSHDELLQADTRASDAVGHDGGDGNMNYTRRLTLCAGFLLVLLGCLPGLIFVFMPAAGDRISGGPTPAVGVAHTLACLEGVLLVAIAAVWHLLHLNDRNRYLACFLGIVHAYGNWFGCVIAAWKHASGASFDPSFTCSMLNEDYLPNLIVNVLLNLSLLVIPMLWVLLGGTVAKECEKCSQAVIEIVAWILIVVCLVATLR</sequence>
<feature type="transmembrane region" description="Helical" evidence="1">
    <location>
        <begin position="191"/>
        <end position="209"/>
    </location>
</feature>
<evidence type="ECO:0000313" key="3">
    <source>
        <dbReference type="Proteomes" id="UP000626109"/>
    </source>
</evidence>
<organism evidence="2 3">
    <name type="scientific">Polarella glacialis</name>
    <name type="common">Dinoflagellate</name>
    <dbReference type="NCBI Taxonomy" id="89957"/>
    <lineage>
        <taxon>Eukaryota</taxon>
        <taxon>Sar</taxon>
        <taxon>Alveolata</taxon>
        <taxon>Dinophyceae</taxon>
        <taxon>Suessiales</taxon>
        <taxon>Suessiaceae</taxon>
        <taxon>Polarella</taxon>
    </lineage>
</organism>
<dbReference type="AlphaFoldDB" id="A0A813LAM4"/>
<accession>A0A813LAM4</accession>
<comment type="caution">
    <text evidence="2">The sequence shown here is derived from an EMBL/GenBank/DDBJ whole genome shotgun (WGS) entry which is preliminary data.</text>
</comment>
<evidence type="ECO:0000313" key="2">
    <source>
        <dbReference type="EMBL" id="CAE8724941.1"/>
    </source>
</evidence>
<proteinExistence type="predicted"/>
<dbReference type="EMBL" id="CAJNNW010034979">
    <property type="protein sequence ID" value="CAE8724941.1"/>
    <property type="molecule type" value="Genomic_DNA"/>
</dbReference>
<dbReference type="Proteomes" id="UP000626109">
    <property type="component" value="Unassembled WGS sequence"/>
</dbReference>
<keyword evidence="1" id="KW-0472">Membrane</keyword>